<sequence length="99" mass="10937">MDPKSCPENWKNYLKPGIMKVSLIPEEQNLVTPFEQSTATSGRKLLLKSLAILLTIRQVVGSFKEKQLNHLQQSQQNRECIDQPSVSAISDVGSAQGGI</sequence>
<dbReference type="PANTHER" id="PTHR47214">
    <property type="entry name" value="PROTEIN ROUGH SHEATH 2 HOMOLOG"/>
    <property type="match status" value="1"/>
</dbReference>
<comment type="caution">
    <text evidence="1">The sequence shown here is derived from an EMBL/GenBank/DDBJ whole genome shotgun (WGS) entry which is preliminary data.</text>
</comment>
<accession>A0AAN8TPR7</accession>
<protein>
    <submittedName>
        <fullName evidence="1">Uncharacterized protein</fullName>
    </submittedName>
</protein>
<evidence type="ECO:0000313" key="2">
    <source>
        <dbReference type="Proteomes" id="UP001371456"/>
    </source>
</evidence>
<dbReference type="PANTHER" id="PTHR47214:SF1">
    <property type="entry name" value="PROTEIN ROUGH SHEATH 2 HOMOLOG"/>
    <property type="match status" value="1"/>
</dbReference>
<name>A0AAN8TPR7_SOLBU</name>
<gene>
    <name evidence="1" type="ORF">RDI58_012806</name>
</gene>
<dbReference type="AlphaFoldDB" id="A0AAN8TPR7"/>
<organism evidence="1 2">
    <name type="scientific">Solanum bulbocastanum</name>
    <name type="common">Wild potato</name>
    <dbReference type="NCBI Taxonomy" id="147425"/>
    <lineage>
        <taxon>Eukaryota</taxon>
        <taxon>Viridiplantae</taxon>
        <taxon>Streptophyta</taxon>
        <taxon>Embryophyta</taxon>
        <taxon>Tracheophyta</taxon>
        <taxon>Spermatophyta</taxon>
        <taxon>Magnoliopsida</taxon>
        <taxon>eudicotyledons</taxon>
        <taxon>Gunneridae</taxon>
        <taxon>Pentapetalae</taxon>
        <taxon>asterids</taxon>
        <taxon>lamiids</taxon>
        <taxon>Solanales</taxon>
        <taxon>Solanaceae</taxon>
        <taxon>Solanoideae</taxon>
        <taxon>Solaneae</taxon>
        <taxon>Solanum</taxon>
    </lineage>
</organism>
<dbReference type="InterPro" id="IPR052844">
    <property type="entry name" value="Leaf_Dev_Regulator"/>
</dbReference>
<evidence type="ECO:0000313" key="1">
    <source>
        <dbReference type="EMBL" id="KAK6789007.1"/>
    </source>
</evidence>
<keyword evidence="2" id="KW-1185">Reference proteome</keyword>
<dbReference type="EMBL" id="JBANQN010000005">
    <property type="protein sequence ID" value="KAK6789007.1"/>
    <property type="molecule type" value="Genomic_DNA"/>
</dbReference>
<reference evidence="1 2" key="1">
    <citation type="submission" date="2024-02" db="EMBL/GenBank/DDBJ databases">
        <title>de novo genome assembly of Solanum bulbocastanum strain 11H21.</title>
        <authorList>
            <person name="Hosaka A.J."/>
        </authorList>
    </citation>
    <scope>NUCLEOTIDE SEQUENCE [LARGE SCALE GENOMIC DNA]</scope>
    <source>
        <tissue evidence="1">Young leaves</tissue>
    </source>
</reference>
<proteinExistence type="predicted"/>
<dbReference type="Proteomes" id="UP001371456">
    <property type="component" value="Unassembled WGS sequence"/>
</dbReference>